<dbReference type="AlphaFoldDB" id="A0A9W6TXP5"/>
<organism evidence="1 2">
    <name type="scientific">Phytophthora fragariaefolia</name>
    <dbReference type="NCBI Taxonomy" id="1490495"/>
    <lineage>
        <taxon>Eukaryota</taxon>
        <taxon>Sar</taxon>
        <taxon>Stramenopiles</taxon>
        <taxon>Oomycota</taxon>
        <taxon>Peronosporomycetes</taxon>
        <taxon>Peronosporales</taxon>
        <taxon>Peronosporaceae</taxon>
        <taxon>Phytophthora</taxon>
    </lineage>
</organism>
<gene>
    <name evidence="1" type="ORF">Pfra01_000311300</name>
</gene>
<keyword evidence="2" id="KW-1185">Reference proteome</keyword>
<name>A0A9W6TXP5_9STRA</name>
<comment type="caution">
    <text evidence="1">The sequence shown here is derived from an EMBL/GenBank/DDBJ whole genome shotgun (WGS) entry which is preliminary data.</text>
</comment>
<accession>A0A9W6TXP5</accession>
<reference evidence="1" key="1">
    <citation type="submission" date="2023-04" db="EMBL/GenBank/DDBJ databases">
        <title>Phytophthora fragariaefolia NBRC 109709.</title>
        <authorList>
            <person name="Ichikawa N."/>
            <person name="Sato H."/>
            <person name="Tonouchi N."/>
        </authorList>
    </citation>
    <scope>NUCLEOTIDE SEQUENCE</scope>
    <source>
        <strain evidence="1">NBRC 109709</strain>
    </source>
</reference>
<dbReference type="Proteomes" id="UP001165121">
    <property type="component" value="Unassembled WGS sequence"/>
</dbReference>
<dbReference type="EMBL" id="BSXT01000243">
    <property type="protein sequence ID" value="GMF22013.1"/>
    <property type="molecule type" value="Genomic_DNA"/>
</dbReference>
<evidence type="ECO:0000313" key="1">
    <source>
        <dbReference type="EMBL" id="GMF22013.1"/>
    </source>
</evidence>
<evidence type="ECO:0000313" key="2">
    <source>
        <dbReference type="Proteomes" id="UP001165121"/>
    </source>
</evidence>
<sequence length="141" mass="14839">MATYAGSRRVIAGGVVLTDSAGAERVGTFVVRIVADCISRIIASSSALGVTFSSGDGVSVRSGTAVSCMIRGRRPDIDIRFGDLILLSEPMLDWYVPGHPGREAPPRTDLVVGVEEQKSGLASEVELGMEPPRVKVQVAGR</sequence>
<protein>
    <submittedName>
        <fullName evidence="1">Unnamed protein product</fullName>
    </submittedName>
</protein>
<proteinExistence type="predicted"/>